<dbReference type="InterPro" id="IPR008948">
    <property type="entry name" value="L-Aspartase-like"/>
</dbReference>
<dbReference type="FunFam" id="1.10.40.30:FF:000007">
    <property type="entry name" value="Adenylosuccinate lyase"/>
    <property type="match status" value="1"/>
</dbReference>
<evidence type="ECO:0000256" key="13">
    <source>
        <dbReference type="SAM" id="Coils"/>
    </source>
</evidence>
<dbReference type="GO" id="GO:0005829">
    <property type="term" value="C:cytosol"/>
    <property type="evidence" value="ECO:0007669"/>
    <property type="project" value="TreeGrafter"/>
</dbReference>
<proteinExistence type="inferred from homology"/>
<dbReference type="Gene3D" id="1.10.40.30">
    <property type="entry name" value="Fumarase/aspartase (C-terminal domain)"/>
    <property type="match status" value="1"/>
</dbReference>
<dbReference type="InterPro" id="IPR000362">
    <property type="entry name" value="Fumarate_lyase_fam"/>
</dbReference>
<comment type="catalytic activity">
    <reaction evidence="10">
        <text>N(6)-(1,2-dicarboxyethyl)-AMP = fumarate + AMP</text>
        <dbReference type="Rhea" id="RHEA:16853"/>
        <dbReference type="ChEBI" id="CHEBI:29806"/>
        <dbReference type="ChEBI" id="CHEBI:57567"/>
        <dbReference type="ChEBI" id="CHEBI:456215"/>
        <dbReference type="EC" id="4.3.2.2"/>
    </reaction>
    <physiologicalReaction direction="left-to-right" evidence="10">
        <dbReference type="Rhea" id="RHEA:16854"/>
    </physiologicalReaction>
</comment>
<reference evidence="16" key="1">
    <citation type="submission" date="2018-02" db="EMBL/GenBank/DDBJ databases">
        <authorList>
            <person name="Hausmann B."/>
        </authorList>
    </citation>
    <scope>NUCLEOTIDE SEQUENCE [LARGE SCALE GENOMIC DNA]</scope>
    <source>
        <strain evidence="16">Peat soil MAG SbA1</strain>
    </source>
</reference>
<keyword evidence="13" id="KW-0175">Coiled coil</keyword>
<comment type="catalytic activity">
    <reaction evidence="8">
        <text>(2S)-2-[5-amino-1-(5-phospho-beta-D-ribosyl)imidazole-4-carboxamido]succinate = 5-amino-1-(5-phospho-beta-D-ribosyl)imidazole-4-carboxamide + fumarate</text>
        <dbReference type="Rhea" id="RHEA:23920"/>
        <dbReference type="ChEBI" id="CHEBI:29806"/>
        <dbReference type="ChEBI" id="CHEBI:58443"/>
        <dbReference type="ChEBI" id="CHEBI:58475"/>
        <dbReference type="EC" id="4.3.2.2"/>
    </reaction>
    <physiologicalReaction direction="left-to-right" evidence="8">
        <dbReference type="Rhea" id="RHEA:23921"/>
    </physiologicalReaction>
</comment>
<dbReference type="UniPathway" id="UPA00075">
    <property type="reaction ID" value="UER00336"/>
</dbReference>
<dbReference type="PANTHER" id="PTHR43172">
    <property type="entry name" value="ADENYLOSUCCINATE LYASE"/>
    <property type="match status" value="1"/>
</dbReference>
<evidence type="ECO:0000256" key="6">
    <source>
        <dbReference type="ARBA" id="ARBA00022755"/>
    </source>
</evidence>
<dbReference type="Proteomes" id="UP000238701">
    <property type="component" value="Unassembled WGS sequence"/>
</dbReference>
<feature type="coiled-coil region" evidence="13">
    <location>
        <begin position="107"/>
        <end position="134"/>
    </location>
</feature>
<feature type="domain" description="Adenylosuccinate lyase C-terminal" evidence="14">
    <location>
        <begin position="349"/>
        <end position="429"/>
    </location>
</feature>
<sequence>MIPRYTRPEMARIWSDENRFRTWLAVEVAATETLAEAGLVPKDAAKAIRERADFRVERIHEIEAEVRHDVIAFTTAVAEIVGPHARWFHYGLTSNDVVDTAQALLIRQASEVIAQDLQRLAEALERRAWEFKDTPMVGRTHGIHAEPITFGFKLANWYSETQRNIARFLAAAEDMRVGKFSGAVGIFAHLRPDLEEKICARLGLKAAAVSSQVIQRDRHAQYLATLAVIASTLDKIATEIRHLQRTEVREAEEFFSEKQKGSSAMPHKRNPVTCEQISGLARVVRSNAQAGFENVALWHERDISHSSVERVILPDSTTLADYMLSKTANLIDTMFVYPDRMRANLESTRGLIFSGQLLLDLVEHGVSREDAYRLVQSHAMRAWKEGLDFHQSVLADKEITSRVPRRQIEYAFDLQRQLKNVDKIFARVFGVKKEDRKKKRSRKK</sequence>
<dbReference type="UniPathway" id="UPA00074">
    <property type="reaction ID" value="UER00132"/>
</dbReference>
<dbReference type="Gene3D" id="1.20.200.10">
    <property type="entry name" value="Fumarase/aspartase (Central domain)"/>
    <property type="match status" value="1"/>
</dbReference>
<evidence type="ECO:0000256" key="8">
    <source>
        <dbReference type="ARBA" id="ARBA00024477"/>
    </source>
</evidence>
<dbReference type="PRINTS" id="PR00145">
    <property type="entry name" value="ARGSUCLYASE"/>
</dbReference>
<dbReference type="InterPro" id="IPR024083">
    <property type="entry name" value="Fumarase/histidase_N"/>
</dbReference>
<keyword evidence="7 12" id="KW-0456">Lyase</keyword>
<dbReference type="EC" id="4.3.2.2" evidence="4 11"/>
<dbReference type="Pfam" id="PF10397">
    <property type="entry name" value="ADSL_C"/>
    <property type="match status" value="1"/>
</dbReference>
<dbReference type="Gene3D" id="1.10.275.10">
    <property type="entry name" value="Fumarase/aspartase (N-terminal domain)"/>
    <property type="match status" value="1"/>
</dbReference>
<dbReference type="PANTHER" id="PTHR43172:SF1">
    <property type="entry name" value="ADENYLOSUCCINATE LYASE"/>
    <property type="match status" value="1"/>
</dbReference>
<evidence type="ECO:0000256" key="4">
    <source>
        <dbReference type="ARBA" id="ARBA00012339"/>
    </source>
</evidence>
<evidence type="ECO:0000256" key="10">
    <source>
        <dbReference type="ARBA" id="ARBA00049115"/>
    </source>
</evidence>
<evidence type="ECO:0000313" key="15">
    <source>
        <dbReference type="EMBL" id="SPF48743.1"/>
    </source>
</evidence>
<dbReference type="AlphaFoldDB" id="A0A2U3LA04"/>
<comment type="similarity">
    <text evidence="3 12">Belongs to the lyase 1 family. Adenylosuccinate lyase subfamily.</text>
</comment>
<dbReference type="InterPro" id="IPR022761">
    <property type="entry name" value="Fumarate_lyase_N"/>
</dbReference>
<comment type="pathway">
    <text evidence="1 12">Purine metabolism; IMP biosynthesis via de novo pathway; 5-amino-1-(5-phospho-D-ribosyl)imidazole-4-carboxamide from 5-amino-1-(5-phospho-D-ribosyl)imidazole-4-carboxylate: step 2/2.</text>
</comment>
<evidence type="ECO:0000256" key="7">
    <source>
        <dbReference type="ARBA" id="ARBA00023239"/>
    </source>
</evidence>
<dbReference type="SUPFAM" id="SSF48557">
    <property type="entry name" value="L-aspartase-like"/>
    <property type="match status" value="1"/>
</dbReference>
<evidence type="ECO:0000259" key="14">
    <source>
        <dbReference type="SMART" id="SM00998"/>
    </source>
</evidence>
<dbReference type="OrthoDB" id="9768878at2"/>
<name>A0A2U3LA04_9BACT</name>
<comment type="pathway">
    <text evidence="2 12">Purine metabolism; AMP biosynthesis via de novo pathway; AMP from IMP: step 2/2.</text>
</comment>
<evidence type="ECO:0000256" key="9">
    <source>
        <dbReference type="ARBA" id="ARBA00030717"/>
    </source>
</evidence>
<evidence type="ECO:0000313" key="16">
    <source>
        <dbReference type="Proteomes" id="UP000238701"/>
    </source>
</evidence>
<accession>A0A2U3LA04</accession>
<evidence type="ECO:0000256" key="3">
    <source>
        <dbReference type="ARBA" id="ARBA00008273"/>
    </source>
</evidence>
<dbReference type="CDD" id="cd01360">
    <property type="entry name" value="Adenylsuccinate_lyase_1"/>
    <property type="match status" value="1"/>
</dbReference>
<dbReference type="Pfam" id="PF00206">
    <property type="entry name" value="Lyase_1"/>
    <property type="match status" value="1"/>
</dbReference>
<dbReference type="NCBIfam" id="TIGR00928">
    <property type="entry name" value="purB"/>
    <property type="match status" value="1"/>
</dbReference>
<dbReference type="GO" id="GO:0006189">
    <property type="term" value="P:'de novo' IMP biosynthetic process"/>
    <property type="evidence" value="ECO:0007669"/>
    <property type="project" value="UniProtKB-UniPathway"/>
</dbReference>
<dbReference type="EMBL" id="OMOD01000186">
    <property type="protein sequence ID" value="SPF48743.1"/>
    <property type="molecule type" value="Genomic_DNA"/>
</dbReference>
<organism evidence="15 16">
    <name type="scientific">Candidatus Sulfotelmatobacter kueseliae</name>
    <dbReference type="NCBI Taxonomy" id="2042962"/>
    <lineage>
        <taxon>Bacteria</taxon>
        <taxon>Pseudomonadati</taxon>
        <taxon>Acidobacteriota</taxon>
        <taxon>Terriglobia</taxon>
        <taxon>Terriglobales</taxon>
        <taxon>Candidatus Korobacteraceae</taxon>
        <taxon>Candidatus Sulfotelmatobacter</taxon>
    </lineage>
</organism>
<evidence type="ECO:0000256" key="2">
    <source>
        <dbReference type="ARBA" id="ARBA00004734"/>
    </source>
</evidence>
<evidence type="ECO:0000256" key="12">
    <source>
        <dbReference type="RuleBase" id="RU361172"/>
    </source>
</evidence>
<evidence type="ECO:0000256" key="1">
    <source>
        <dbReference type="ARBA" id="ARBA00004706"/>
    </source>
</evidence>
<dbReference type="PROSITE" id="PS00163">
    <property type="entry name" value="FUMARATE_LYASES"/>
    <property type="match status" value="1"/>
</dbReference>
<dbReference type="GO" id="GO:0004018">
    <property type="term" value="F:N6-(1,2-dicarboxyethyl)AMP AMP-lyase (fumarate-forming) activity"/>
    <property type="evidence" value="ECO:0007669"/>
    <property type="project" value="UniProtKB-UniRule"/>
</dbReference>
<dbReference type="InterPro" id="IPR020557">
    <property type="entry name" value="Fumarate_lyase_CS"/>
</dbReference>
<dbReference type="FunFam" id="1.20.200.10:FF:000008">
    <property type="entry name" value="Adenylosuccinate lyase"/>
    <property type="match status" value="1"/>
</dbReference>
<dbReference type="InterPro" id="IPR019468">
    <property type="entry name" value="AdenyloSucc_lyase_C"/>
</dbReference>
<keyword evidence="6 12" id="KW-0658">Purine biosynthesis</keyword>
<dbReference type="GO" id="GO:0070626">
    <property type="term" value="F:(S)-2-(5-amino-1-(5-phospho-D-ribosyl)imidazole-4-carboxamido) succinate lyase (fumarate-forming) activity"/>
    <property type="evidence" value="ECO:0007669"/>
    <property type="project" value="TreeGrafter"/>
</dbReference>
<evidence type="ECO:0000256" key="11">
    <source>
        <dbReference type="NCBIfam" id="TIGR00928"/>
    </source>
</evidence>
<protein>
    <recommendedName>
        <fullName evidence="5 11">Adenylosuccinate lyase</fullName>
        <shortName evidence="12">ASL</shortName>
        <ecNumber evidence="4 11">4.3.2.2</ecNumber>
    </recommendedName>
    <alternativeName>
        <fullName evidence="9 12">Adenylosuccinase</fullName>
    </alternativeName>
</protein>
<gene>
    <name evidence="15" type="primary">purB</name>
    <name evidence="15" type="ORF">SBA1_880023</name>
</gene>
<evidence type="ECO:0000256" key="5">
    <source>
        <dbReference type="ARBA" id="ARBA00017058"/>
    </source>
</evidence>
<dbReference type="PRINTS" id="PR00149">
    <property type="entry name" value="FUMRATELYASE"/>
</dbReference>
<dbReference type="SMART" id="SM00998">
    <property type="entry name" value="ADSL_C"/>
    <property type="match status" value="1"/>
</dbReference>
<dbReference type="InterPro" id="IPR004769">
    <property type="entry name" value="Pur_lyase"/>
</dbReference>
<dbReference type="FunFam" id="1.10.275.10:FF:000006">
    <property type="entry name" value="Adenylosuccinate lyase"/>
    <property type="match status" value="1"/>
</dbReference>
<dbReference type="GO" id="GO:0044208">
    <property type="term" value="P:'de novo' AMP biosynthetic process"/>
    <property type="evidence" value="ECO:0007669"/>
    <property type="project" value="UniProtKB-UniPathway"/>
</dbReference>